<reference evidence="5 7" key="2">
    <citation type="submission" date="2017-06" db="EMBL/GenBank/DDBJ databases">
        <authorList>
            <consortium name="Pathogen Informatics"/>
        </authorList>
    </citation>
    <scope>NUCLEOTIDE SEQUENCE [LARGE SCALE GENOMIC DNA]</scope>
    <source>
        <strain evidence="5 7">NCTC12947</strain>
    </source>
</reference>
<dbReference type="Proteomes" id="UP000215539">
    <property type="component" value="Chromosome 1"/>
</dbReference>
<dbReference type="Pfam" id="PF13715">
    <property type="entry name" value="CarbopepD_reg_2"/>
    <property type="match status" value="1"/>
</dbReference>
<keyword evidence="1 2" id="KW-0732">Signal</keyword>
<dbReference type="AlphaFoldDB" id="A0AAX2H1T4"/>
<feature type="domain" description="TonB-dependent receptor plug" evidence="3">
    <location>
        <begin position="136"/>
        <end position="213"/>
    </location>
</feature>
<feature type="signal peptide" evidence="2">
    <location>
        <begin position="1"/>
        <end position="17"/>
    </location>
</feature>
<evidence type="ECO:0000256" key="2">
    <source>
        <dbReference type="SAM" id="SignalP"/>
    </source>
</evidence>
<dbReference type="GO" id="GO:0009279">
    <property type="term" value="C:cell outer membrane"/>
    <property type="evidence" value="ECO:0007669"/>
    <property type="project" value="TreeGrafter"/>
</dbReference>
<dbReference type="KEGG" id="chg:AXF12_10720"/>
<organism evidence="5 7">
    <name type="scientific">Capnocytophaga haemolytica</name>
    <dbReference type="NCBI Taxonomy" id="45243"/>
    <lineage>
        <taxon>Bacteria</taxon>
        <taxon>Pseudomonadati</taxon>
        <taxon>Bacteroidota</taxon>
        <taxon>Flavobacteriia</taxon>
        <taxon>Flavobacteriales</taxon>
        <taxon>Flavobacteriaceae</taxon>
        <taxon>Capnocytophaga</taxon>
    </lineage>
</organism>
<proteinExistence type="predicted"/>
<dbReference type="GO" id="GO:0044718">
    <property type="term" value="P:siderophore transmembrane transport"/>
    <property type="evidence" value="ECO:0007669"/>
    <property type="project" value="TreeGrafter"/>
</dbReference>
<dbReference type="Gene3D" id="2.170.130.10">
    <property type="entry name" value="TonB-dependent receptor, plug domain"/>
    <property type="match status" value="1"/>
</dbReference>
<dbReference type="SUPFAM" id="SSF49464">
    <property type="entry name" value="Carboxypeptidase regulatory domain-like"/>
    <property type="match status" value="1"/>
</dbReference>
<evidence type="ECO:0000256" key="1">
    <source>
        <dbReference type="ARBA" id="ARBA00022729"/>
    </source>
</evidence>
<sequence length="702" mass="79182">MRYFTLLLLLYSSFSAAQVTIKGVIVDERHKPVAGVNVFLQGTIEGTSTDEAGAFSFVSRQKGKAVLMCMHLSMKDVAIPFEISGEVKPFQIVMEEKASELEEVVVSAATFGISDKQQATVLNPMEVQSTPSADGGITGAVVTLPGTQQVGESGQVFVRGGSGDETKVTIDGLNIPNPYYAGVPDVAQRSRFSPHLFKGIVFNTGGYSAQFGEALSSVLVLETKDQPSKPSATVALIPYGALVGKEWLNKRETTSWGGMVGYYNFKPYYELIKQNVEWLKAPETVTFSGTFRQSTGGNGILKWYGFGNWTRQATARESLQHWGTRERYESDDTNGVSLVTYTRDIAPEWRMYAGYGLHFDRNKVSESHTHSDAYTLHQQFRLMTSGKLTRWLKAEVGTEGFTYNDDQLSDYETALWATTSWQLSRKWILLAGLRTEYDDVLSKAVVLPRFSVAYKTGRYHQLNLSAGDYSQKPAYNYLALDRHLDYQRARHYIADFQYAHEKRFLRAEVYYKDYRDLLLYPTPTTLSNGGEGYATGFDFFWRDGKSIKGLDYWVSYTYLDTQRRYLRYPVEAQPTFATPHTAHLVVKYFIESAGLFFGASYTVASGRPYENPNNPVFLADRTPTYQNTNFNVALLRKWGNTFNTFVLSVSNVLGTKQVFNYRYTPDGAHRIAVGLPYDRAFMIGWFISIGQNRSQEVLDQLQ</sequence>
<dbReference type="PANTHER" id="PTHR30069">
    <property type="entry name" value="TONB-DEPENDENT OUTER MEMBRANE RECEPTOR"/>
    <property type="match status" value="1"/>
</dbReference>
<dbReference type="RefSeq" id="WP_066431028.1">
    <property type="nucleotide sequence ID" value="NZ_CP014227.1"/>
</dbReference>
<dbReference type="EMBL" id="LT906449">
    <property type="protein sequence ID" value="SNV15171.1"/>
    <property type="molecule type" value="Genomic_DNA"/>
</dbReference>
<dbReference type="InterPro" id="IPR039426">
    <property type="entry name" value="TonB-dep_rcpt-like"/>
</dbReference>
<evidence type="ECO:0000259" key="3">
    <source>
        <dbReference type="Pfam" id="PF07715"/>
    </source>
</evidence>
<dbReference type="InterPro" id="IPR037066">
    <property type="entry name" value="Plug_dom_sf"/>
</dbReference>
<dbReference type="EMBL" id="CP014227">
    <property type="protein sequence ID" value="AMD85946.1"/>
    <property type="molecule type" value="Genomic_DNA"/>
</dbReference>
<dbReference type="PANTHER" id="PTHR30069:SF29">
    <property type="entry name" value="HEMOGLOBIN AND HEMOGLOBIN-HAPTOGLOBIN-BINDING PROTEIN 1-RELATED"/>
    <property type="match status" value="1"/>
</dbReference>
<name>A0AAX2H1T4_9FLAO</name>
<accession>A0AAX2H1T4</accession>
<reference evidence="4 6" key="1">
    <citation type="submission" date="2016-02" db="EMBL/GenBank/DDBJ databases">
        <authorList>
            <person name="Holder M.E."/>
            <person name="Ajami N.J."/>
            <person name="Petrosino J.F."/>
        </authorList>
    </citation>
    <scope>NUCLEOTIDE SEQUENCE [LARGE SCALE GENOMIC DNA]</scope>
    <source>
        <strain evidence="4 6">CCUG 32990</strain>
    </source>
</reference>
<keyword evidence="6" id="KW-1185">Reference proteome</keyword>
<evidence type="ECO:0000313" key="7">
    <source>
        <dbReference type="Proteomes" id="UP000215539"/>
    </source>
</evidence>
<feature type="chain" id="PRO_5043926052" evidence="2">
    <location>
        <begin position="18"/>
        <end position="702"/>
    </location>
</feature>
<dbReference type="Proteomes" id="UP000065822">
    <property type="component" value="Chromosome"/>
</dbReference>
<dbReference type="SUPFAM" id="SSF56935">
    <property type="entry name" value="Porins"/>
    <property type="match status" value="1"/>
</dbReference>
<dbReference type="GO" id="GO:0015344">
    <property type="term" value="F:siderophore uptake transmembrane transporter activity"/>
    <property type="evidence" value="ECO:0007669"/>
    <property type="project" value="TreeGrafter"/>
</dbReference>
<evidence type="ECO:0000313" key="6">
    <source>
        <dbReference type="Proteomes" id="UP000065822"/>
    </source>
</evidence>
<keyword evidence="5" id="KW-0675">Receptor</keyword>
<dbReference type="InterPro" id="IPR008969">
    <property type="entry name" value="CarboxyPept-like_regulatory"/>
</dbReference>
<evidence type="ECO:0000313" key="4">
    <source>
        <dbReference type="EMBL" id="AMD85946.1"/>
    </source>
</evidence>
<dbReference type="Pfam" id="PF07715">
    <property type="entry name" value="Plug"/>
    <property type="match status" value="1"/>
</dbReference>
<dbReference type="InterPro" id="IPR012910">
    <property type="entry name" value="Plug_dom"/>
</dbReference>
<protein>
    <submittedName>
        <fullName evidence="5">Outer membrane cobalamin receptor protein</fullName>
    </submittedName>
    <submittedName>
        <fullName evidence="4">TonB-dependent receptor</fullName>
    </submittedName>
</protein>
<evidence type="ECO:0000313" key="5">
    <source>
        <dbReference type="EMBL" id="SNV15171.1"/>
    </source>
</evidence>
<gene>
    <name evidence="4" type="ORF">AXF12_10720</name>
    <name evidence="5" type="ORF">SAMEA44541418_02011</name>
</gene>